<feature type="non-terminal residue" evidence="2">
    <location>
        <position position="136"/>
    </location>
</feature>
<dbReference type="Proteomes" id="UP000532908">
    <property type="component" value="Unassembled WGS sequence"/>
</dbReference>
<keyword evidence="3" id="KW-1185">Reference proteome</keyword>
<reference evidence="2 3" key="1">
    <citation type="submission" date="2019-09" db="EMBL/GenBank/DDBJ databases">
        <title>Bird 10,000 Genomes (B10K) Project - Family phase.</title>
        <authorList>
            <person name="Zhang G."/>
        </authorList>
    </citation>
    <scope>NUCLEOTIDE SEQUENCE [LARGE SCALE GENOMIC DNA]</scope>
    <source>
        <strain evidence="2">B10K-DU-001-20</strain>
        <tissue evidence="2">Muscle</tissue>
    </source>
</reference>
<feature type="region of interest" description="Disordered" evidence="1">
    <location>
        <begin position="68"/>
        <end position="136"/>
    </location>
</feature>
<dbReference type="Pfam" id="PF07004">
    <property type="entry name" value="SHIPPO-rpt"/>
    <property type="match status" value="2"/>
</dbReference>
<evidence type="ECO:0000313" key="3">
    <source>
        <dbReference type="Proteomes" id="UP000532908"/>
    </source>
</evidence>
<dbReference type="InterPro" id="IPR010736">
    <property type="entry name" value="SHIPPO-rpt"/>
</dbReference>
<proteinExistence type="predicted"/>
<dbReference type="EMBL" id="VWZL01006048">
    <property type="protein sequence ID" value="NXG94348.1"/>
    <property type="molecule type" value="Genomic_DNA"/>
</dbReference>
<organism evidence="2 3">
    <name type="scientific">Stercorarius parasiticus</name>
    <name type="common">Parasitic jaeger</name>
    <name type="synonym">Arctic skua</name>
    <dbReference type="NCBI Taxonomy" id="54059"/>
    <lineage>
        <taxon>Eukaryota</taxon>
        <taxon>Metazoa</taxon>
        <taxon>Chordata</taxon>
        <taxon>Craniata</taxon>
        <taxon>Vertebrata</taxon>
        <taxon>Euteleostomi</taxon>
        <taxon>Archelosauria</taxon>
        <taxon>Archosauria</taxon>
        <taxon>Dinosauria</taxon>
        <taxon>Saurischia</taxon>
        <taxon>Theropoda</taxon>
        <taxon>Coelurosauria</taxon>
        <taxon>Aves</taxon>
        <taxon>Neognathae</taxon>
        <taxon>Neoaves</taxon>
        <taxon>Charadriiformes</taxon>
        <taxon>Stercorariidae</taxon>
        <taxon>Stercorarius</taxon>
    </lineage>
</organism>
<feature type="compositionally biased region" description="Pro residues" evidence="1">
    <location>
        <begin position="95"/>
        <end position="112"/>
    </location>
</feature>
<dbReference type="AlphaFoldDB" id="A0A7K9FYZ8"/>
<accession>A0A7K9FYZ8</accession>
<feature type="compositionally biased region" description="Basic residues" evidence="1">
    <location>
        <begin position="126"/>
        <end position="136"/>
    </location>
</feature>
<sequence length="136" mass="14329">PGPSTYTPPRLVGPNTAYIPASPCYSMAGRRKHHGLAEDLAKTPGPAAFPEVGLDFYKTRAPTYAMGTRAGLPGDRTLKPGPADSCLGKVRQLPASPPLLAPPPPRLPPFSLPLPGDAHQAPGTRSRLRHSLRTAP</sequence>
<name>A0A7K9FYZ8_STEPR</name>
<protein>
    <submittedName>
        <fullName evidence="2">ODF3A protein</fullName>
    </submittedName>
</protein>
<comment type="caution">
    <text evidence="2">The sequence shown here is derived from an EMBL/GenBank/DDBJ whole genome shotgun (WGS) entry which is preliminary data.</text>
</comment>
<evidence type="ECO:0000256" key="1">
    <source>
        <dbReference type="SAM" id="MobiDB-lite"/>
    </source>
</evidence>
<gene>
    <name evidence="2" type="primary">Odf3_2</name>
    <name evidence="2" type="ORF">STEPAR_R08075</name>
</gene>
<feature type="non-terminal residue" evidence="2">
    <location>
        <position position="1"/>
    </location>
</feature>
<evidence type="ECO:0000313" key="2">
    <source>
        <dbReference type="EMBL" id="NXG94348.1"/>
    </source>
</evidence>